<reference evidence="2 3" key="1">
    <citation type="submission" date="2019-09" db="EMBL/GenBank/DDBJ databases">
        <title>The hologenome of the rock-dwelling lichen Lasallia pustulata.</title>
        <authorList>
            <person name="Greshake Tzovaras B."/>
            <person name="Segers F."/>
            <person name="Bicker A."/>
            <person name="Dal Grande F."/>
            <person name="Otte J."/>
            <person name="Hankeln T."/>
            <person name="Schmitt I."/>
            <person name="Ebersberger I."/>
        </authorList>
    </citation>
    <scope>NUCLEOTIDE SEQUENCE [LARGE SCALE GENOMIC DNA]</scope>
    <source>
        <strain evidence="2">A1-1</strain>
    </source>
</reference>
<dbReference type="EMBL" id="VXIT01000007">
    <property type="protein sequence ID" value="KAA6411392.1"/>
    <property type="molecule type" value="Genomic_DNA"/>
</dbReference>
<dbReference type="GO" id="GO:0005762">
    <property type="term" value="C:mitochondrial large ribosomal subunit"/>
    <property type="evidence" value="ECO:0007669"/>
    <property type="project" value="TreeGrafter"/>
</dbReference>
<dbReference type="PANTHER" id="PTHR28266">
    <property type="entry name" value="54S RIBOSOMAL PROTEIN L20, MITOCHONDRIAL"/>
    <property type="match status" value="1"/>
</dbReference>
<evidence type="ECO:0000313" key="3">
    <source>
        <dbReference type="Proteomes" id="UP000324767"/>
    </source>
</evidence>
<sequence>MQAIVPRRPFANLPFLFPSFLPAVPPSGRRHESTARRTTKRLRVKPDPTFTSFSPSSAPTQDHIVFNPPSSTPSVYHTPAKFLPASDPRRQLLAQSLRHANPYKEQNKPLPPPVRKPYEKSYHLNEAQIEEIRKLRGKDPFTWTRATLAEKFNCSPLFVALVCQASEKRKEEQRQVLEDTKAGWGRRRTYAREDRTKRRELWGRDE</sequence>
<name>A0A5M8PQS7_9LECA</name>
<dbReference type="AlphaFoldDB" id="A0A5M8PQS7"/>
<dbReference type="PANTHER" id="PTHR28266:SF1">
    <property type="entry name" value="LARGE RIBOSOMAL SUBUNIT PROTEIN ML58"/>
    <property type="match status" value="1"/>
</dbReference>
<evidence type="ECO:0008006" key="4">
    <source>
        <dbReference type="Google" id="ProtNLM"/>
    </source>
</evidence>
<dbReference type="InterPro" id="IPR024388">
    <property type="entry name" value="Ribosomal_mL58"/>
</dbReference>
<dbReference type="Proteomes" id="UP000324767">
    <property type="component" value="Unassembled WGS sequence"/>
</dbReference>
<evidence type="ECO:0000313" key="2">
    <source>
        <dbReference type="EMBL" id="KAA6411392.1"/>
    </source>
</evidence>
<organism evidence="2 3">
    <name type="scientific">Lasallia pustulata</name>
    <dbReference type="NCBI Taxonomy" id="136370"/>
    <lineage>
        <taxon>Eukaryota</taxon>
        <taxon>Fungi</taxon>
        <taxon>Dikarya</taxon>
        <taxon>Ascomycota</taxon>
        <taxon>Pezizomycotina</taxon>
        <taxon>Lecanoromycetes</taxon>
        <taxon>OSLEUM clade</taxon>
        <taxon>Umbilicariomycetidae</taxon>
        <taxon>Umbilicariales</taxon>
        <taxon>Umbilicariaceae</taxon>
        <taxon>Lasallia</taxon>
    </lineage>
</organism>
<comment type="caution">
    <text evidence="2">The sequence shown here is derived from an EMBL/GenBank/DDBJ whole genome shotgun (WGS) entry which is preliminary data.</text>
</comment>
<dbReference type="Pfam" id="PF12824">
    <property type="entry name" value="MRP-L20"/>
    <property type="match status" value="1"/>
</dbReference>
<dbReference type="OrthoDB" id="6021263at2759"/>
<proteinExistence type="predicted"/>
<feature type="compositionally biased region" description="Low complexity" evidence="1">
    <location>
        <begin position="48"/>
        <end position="57"/>
    </location>
</feature>
<accession>A0A5M8PQS7</accession>
<evidence type="ECO:0000256" key="1">
    <source>
        <dbReference type="SAM" id="MobiDB-lite"/>
    </source>
</evidence>
<protein>
    <recommendedName>
        <fullName evidence="4">Mitochondrial ribosomal protein subunit L20-domain-containing protein</fullName>
    </recommendedName>
</protein>
<dbReference type="GO" id="GO:0003735">
    <property type="term" value="F:structural constituent of ribosome"/>
    <property type="evidence" value="ECO:0007669"/>
    <property type="project" value="TreeGrafter"/>
</dbReference>
<feature type="region of interest" description="Disordered" evidence="1">
    <location>
        <begin position="24"/>
        <end position="70"/>
    </location>
</feature>
<gene>
    <name evidence="2" type="ORF">FRX48_04672</name>
</gene>